<evidence type="ECO:0000256" key="1">
    <source>
        <dbReference type="SAM" id="MobiDB-lite"/>
    </source>
</evidence>
<keyword evidence="2" id="KW-0812">Transmembrane</keyword>
<keyword evidence="4" id="KW-1185">Reference proteome</keyword>
<proteinExistence type="predicted"/>
<dbReference type="CDD" id="cd22265">
    <property type="entry name" value="UDM1_RNF168"/>
    <property type="match status" value="1"/>
</dbReference>
<feature type="transmembrane region" description="Helical" evidence="2">
    <location>
        <begin position="904"/>
        <end position="920"/>
    </location>
</feature>
<reference evidence="3 4" key="1">
    <citation type="journal article" date="2020" name="ISME J.">
        <title>Uncovering the hidden diversity of litter-decomposition mechanisms in mushroom-forming fungi.</title>
        <authorList>
            <person name="Floudas D."/>
            <person name="Bentzer J."/>
            <person name="Ahren D."/>
            <person name="Johansson T."/>
            <person name="Persson P."/>
            <person name="Tunlid A."/>
        </authorList>
    </citation>
    <scope>NUCLEOTIDE SEQUENCE [LARGE SCALE GENOMIC DNA]</scope>
    <source>
        <strain evidence="3 4">CBS 661.87</strain>
    </source>
</reference>
<feature type="compositionally biased region" description="Basic and acidic residues" evidence="1">
    <location>
        <begin position="479"/>
        <end position="526"/>
    </location>
</feature>
<comment type="caution">
    <text evidence="3">The sequence shown here is derived from an EMBL/GenBank/DDBJ whole genome shotgun (WGS) entry which is preliminary data.</text>
</comment>
<evidence type="ECO:0000313" key="4">
    <source>
        <dbReference type="Proteomes" id="UP000565441"/>
    </source>
</evidence>
<dbReference type="OrthoDB" id="8062037at2759"/>
<accession>A0A8H5M9W0</accession>
<feature type="region of interest" description="Disordered" evidence="1">
    <location>
        <begin position="476"/>
        <end position="526"/>
    </location>
</feature>
<organism evidence="3 4">
    <name type="scientific">Tricholomella constricta</name>
    <dbReference type="NCBI Taxonomy" id="117010"/>
    <lineage>
        <taxon>Eukaryota</taxon>
        <taxon>Fungi</taxon>
        <taxon>Dikarya</taxon>
        <taxon>Basidiomycota</taxon>
        <taxon>Agaricomycotina</taxon>
        <taxon>Agaricomycetes</taxon>
        <taxon>Agaricomycetidae</taxon>
        <taxon>Agaricales</taxon>
        <taxon>Tricholomatineae</taxon>
        <taxon>Lyophyllaceae</taxon>
        <taxon>Tricholomella</taxon>
    </lineage>
</organism>
<feature type="compositionally biased region" description="Basic and acidic residues" evidence="1">
    <location>
        <begin position="370"/>
        <end position="394"/>
    </location>
</feature>
<feature type="compositionally biased region" description="Acidic residues" evidence="1">
    <location>
        <begin position="420"/>
        <end position="430"/>
    </location>
</feature>
<feature type="region of interest" description="Disordered" evidence="1">
    <location>
        <begin position="667"/>
        <end position="714"/>
    </location>
</feature>
<feature type="compositionally biased region" description="Pro residues" evidence="1">
    <location>
        <begin position="702"/>
        <end position="711"/>
    </location>
</feature>
<gene>
    <name evidence="3" type="ORF">D9615_002553</name>
</gene>
<feature type="region of interest" description="Disordered" evidence="1">
    <location>
        <begin position="1"/>
        <end position="30"/>
    </location>
</feature>
<feature type="region of interest" description="Disordered" evidence="1">
    <location>
        <begin position="152"/>
        <end position="451"/>
    </location>
</feature>
<dbReference type="AlphaFoldDB" id="A0A8H5M9W0"/>
<name>A0A8H5M9W0_9AGAR</name>
<feature type="region of interest" description="Disordered" evidence="1">
    <location>
        <begin position="1025"/>
        <end position="1054"/>
    </location>
</feature>
<evidence type="ECO:0000313" key="3">
    <source>
        <dbReference type="EMBL" id="KAF5385866.1"/>
    </source>
</evidence>
<feature type="region of interest" description="Disordered" evidence="1">
    <location>
        <begin position="814"/>
        <end position="854"/>
    </location>
</feature>
<sequence>MHFQSAAGPSNPNPSPESPPKLSGSTPGLLDYTQADRLCRLPGSKLSFASFDPHTASLNRDIPGLDRLSLNEQLYRPKRVVIEIAPSGASTWRFVPSARRDDGVPDEGTWPRVVDICGHYFLCSQEQWDIYKLDPLYDCLVRAAPHVPIITHLPDRPQAAPTPVASGQKRRVVSPTRESPAQSPKPRKKRAAQVQSESEDDESEVEDMVIDAGFAPPKSPAGPSNKSTKFRETIQANRKERQERMARRMERLSRLENGSEGESSSTAPRPSERTTGVPPFVPANGKRKGTHRSSPSPRSAKGTQPDEVSTVTSLFDSLRTNGTHEASGSTRPTDDEPLRNTMNYVSTQDAKRTRTGSPSAAKRNLAASKQAREKQKIEQRRKEQEARRMAREAELLQELYRNNPDVDMPDASQGTGSASSDEDSDEDGGDGDGVGKSPVPADAADDEEEVRRLAAIAESRRKLAELEADRPLWEAAAAQRKEQERKEAEAQRVKAEKRKRAEEAERRAKEQREQEEQWKREEEEAYRKAREEATRRYAEQEERARQQRAKRERDSWSHGYWTVERAKERYGNLAEHFDKAKYSASELPLAANDVPWPMLARNFDLEDVTWQAVADFFNAVRPTMKTTEFKKFIIKSHLRFHTDRHSDVSDQQQPSTSHVPIAAHHELSTQPGRRSPPLVVPQSLPQTRSVGGAAGGPQTHVDPPPPRPNPQPRRSLYHRTMAFLGVGRGASRERRSLVALFLNLASGSTQIIVITILLALIGTRFKSPTDPELTEWQACSRPLGVWACIWVGRALLASSLNYWGFLRDRQQRRQNRPNAPGLENQDPPRDSDSSPRVEDNAPSTPHVTDHSENPVRINSAPLSYTLLYSRLTLLSSLLTLSWFLTAHILEYTSVNTCRHSSPHLWWLTFGILCLMYLMVLEVIMLGFVVFVIAPILFLFWNIVLICIGRHPLQTSNMIKPEIGKLPKAIVDRIPLVMYIPPPPEIPPPEKLAVPEPAHGYPPRPTAPAPITKSRFRFIRRFSSFQNKKGDNNTPDAPVGPGNEKDVEKDGGGSQTWEAHWEQGEYPLVVLEGNRAACAICLMDFEEPKRKRGTSDTAAAVTAATATATPAATATASSPDAGPSKLEEEGASRPVQSPAISIVPVQSATAEQQGENDDELHLADAGEGAQPLRLLACGHVFHVSPLLCVILVIRS</sequence>
<feature type="compositionally biased region" description="Polar residues" evidence="1">
    <location>
        <begin position="306"/>
        <end position="331"/>
    </location>
</feature>
<feature type="transmembrane region" description="Helical" evidence="2">
    <location>
        <begin position="737"/>
        <end position="763"/>
    </location>
</feature>
<dbReference type="PANTHER" id="PTHR46345">
    <property type="entry name" value="INVERTED FORMIN-2"/>
    <property type="match status" value="1"/>
</dbReference>
<dbReference type="Proteomes" id="UP000565441">
    <property type="component" value="Unassembled WGS sequence"/>
</dbReference>
<keyword evidence="2" id="KW-1133">Transmembrane helix</keyword>
<evidence type="ECO:0000256" key="2">
    <source>
        <dbReference type="SAM" id="Phobius"/>
    </source>
</evidence>
<protein>
    <submittedName>
        <fullName evidence="3">Uncharacterized protein</fullName>
    </submittedName>
</protein>
<keyword evidence="2" id="KW-0472">Membrane</keyword>
<feature type="transmembrane region" description="Helical" evidence="2">
    <location>
        <begin position="927"/>
        <end position="950"/>
    </location>
</feature>
<feature type="compositionally biased region" description="Basic and acidic residues" evidence="1">
    <location>
        <begin position="826"/>
        <end position="839"/>
    </location>
</feature>
<feature type="transmembrane region" description="Helical" evidence="2">
    <location>
        <begin position="866"/>
        <end position="884"/>
    </location>
</feature>
<feature type="region of interest" description="Disordered" evidence="1">
    <location>
        <begin position="1105"/>
        <end position="1137"/>
    </location>
</feature>
<dbReference type="EMBL" id="JAACJP010000003">
    <property type="protein sequence ID" value="KAF5385866.1"/>
    <property type="molecule type" value="Genomic_DNA"/>
</dbReference>
<dbReference type="PANTHER" id="PTHR46345:SF8">
    <property type="entry name" value="FORMIN 3, ISOFORM B"/>
    <property type="match status" value="1"/>
</dbReference>
<feature type="compositionally biased region" description="Basic and acidic residues" evidence="1">
    <location>
        <begin position="229"/>
        <end position="254"/>
    </location>
</feature>
<feature type="compositionally biased region" description="Acidic residues" evidence="1">
    <location>
        <begin position="197"/>
        <end position="209"/>
    </location>
</feature>
<feature type="compositionally biased region" description="Low complexity" evidence="1">
    <location>
        <begin position="1105"/>
        <end position="1120"/>
    </location>
</feature>